<dbReference type="InterPro" id="IPR011009">
    <property type="entry name" value="Kinase-like_dom_sf"/>
</dbReference>
<evidence type="ECO:0000259" key="1">
    <source>
        <dbReference type="Pfam" id="PF01636"/>
    </source>
</evidence>
<comment type="caution">
    <text evidence="2">The sequence shown here is derived from an EMBL/GenBank/DDBJ whole genome shotgun (WGS) entry which is preliminary data.</text>
</comment>
<feature type="domain" description="Aminoglycoside phosphotransferase" evidence="1">
    <location>
        <begin position="49"/>
        <end position="238"/>
    </location>
</feature>
<dbReference type="Gene3D" id="3.90.1200.10">
    <property type="match status" value="1"/>
</dbReference>
<evidence type="ECO:0000313" key="3">
    <source>
        <dbReference type="Proteomes" id="UP000826793"/>
    </source>
</evidence>
<dbReference type="Pfam" id="PF01636">
    <property type="entry name" value="APH"/>
    <property type="match status" value="1"/>
</dbReference>
<sequence length="296" mass="33375">MENWRDWARVFQNKAAFTPLAREIFRREGLPWTELSPLTPGTNGVFRCGDVVVKIFFPRESGLDPTADYHTELAAARQGDAWGIPTPPVLGHGMVKDRYDFYYLLTAYSPGKEAGDWLAGSSGKQQEHFVEQLQTLLARLHRPTGVLSPRDLRQEARENPRLKKLAPSLREEMLARLEGLELKGLVLTHGDLTGENLLVQEDGSLVVIDWADAHLAPAWYELGPLAFELFQGQGELLRLFAGADQEAFVERLLDCCCLHDFGADFLWNFWQREGAPEFGSLEEVRKLLEKKLAGAE</sequence>
<organism evidence="2 3">
    <name type="scientific">Candidatus Acutalibacter pullicola</name>
    <dbReference type="NCBI Taxonomy" id="2838417"/>
    <lineage>
        <taxon>Bacteria</taxon>
        <taxon>Bacillati</taxon>
        <taxon>Bacillota</taxon>
        <taxon>Clostridia</taxon>
        <taxon>Eubacteriales</taxon>
        <taxon>Acutalibacteraceae</taxon>
        <taxon>Acutalibacter</taxon>
    </lineage>
</organism>
<reference evidence="2" key="1">
    <citation type="journal article" date="2021" name="PeerJ">
        <title>Extensive microbial diversity within the chicken gut microbiome revealed by metagenomics and culture.</title>
        <authorList>
            <person name="Gilroy R."/>
            <person name="Ravi A."/>
            <person name="Getino M."/>
            <person name="Pursley I."/>
            <person name="Horton D.L."/>
            <person name="Alikhan N.F."/>
            <person name="Baker D."/>
            <person name="Gharbi K."/>
            <person name="Hall N."/>
            <person name="Watson M."/>
            <person name="Adriaenssens E.M."/>
            <person name="Foster-Nyarko E."/>
            <person name="Jarju S."/>
            <person name="Secka A."/>
            <person name="Antonio M."/>
            <person name="Oren A."/>
            <person name="Chaudhuri R.R."/>
            <person name="La Ragione R."/>
            <person name="Hildebrand F."/>
            <person name="Pallen M.J."/>
        </authorList>
    </citation>
    <scope>NUCLEOTIDE SEQUENCE</scope>
    <source>
        <strain evidence="2">CHK185-1770</strain>
    </source>
</reference>
<dbReference type="Proteomes" id="UP000826793">
    <property type="component" value="Unassembled WGS sequence"/>
</dbReference>
<name>A0A9D2MV05_9FIRM</name>
<proteinExistence type="predicted"/>
<dbReference type="SUPFAM" id="SSF56112">
    <property type="entry name" value="Protein kinase-like (PK-like)"/>
    <property type="match status" value="1"/>
</dbReference>
<reference evidence="2" key="2">
    <citation type="submission" date="2021-04" db="EMBL/GenBank/DDBJ databases">
        <authorList>
            <person name="Gilroy R."/>
        </authorList>
    </citation>
    <scope>NUCLEOTIDE SEQUENCE</scope>
    <source>
        <strain evidence="2">CHK185-1770</strain>
    </source>
</reference>
<evidence type="ECO:0000313" key="2">
    <source>
        <dbReference type="EMBL" id="HJB97596.1"/>
    </source>
</evidence>
<dbReference type="InterPro" id="IPR051678">
    <property type="entry name" value="AGP_Transferase"/>
</dbReference>
<dbReference type="EMBL" id="DWXG01000030">
    <property type="protein sequence ID" value="HJB97596.1"/>
    <property type="molecule type" value="Genomic_DNA"/>
</dbReference>
<gene>
    <name evidence="2" type="ORF">H9710_03340</name>
</gene>
<dbReference type="PIRSF" id="PIRSF000707">
    <property type="entry name" value="Hygromycin-B_kinase"/>
    <property type="match status" value="1"/>
</dbReference>
<accession>A0A9D2MV05</accession>
<protein>
    <submittedName>
        <fullName evidence="2">Aminoglycoside phosphotransferase family protein</fullName>
    </submittedName>
</protein>
<dbReference type="InterPro" id="IPR016259">
    <property type="entry name" value="Hygromycin-B_Kinase"/>
</dbReference>
<dbReference type="AlphaFoldDB" id="A0A9D2MV05"/>
<dbReference type="InterPro" id="IPR002575">
    <property type="entry name" value="Aminoglycoside_PTrfase"/>
</dbReference>
<dbReference type="PANTHER" id="PTHR21310">
    <property type="entry name" value="AMINOGLYCOSIDE PHOSPHOTRANSFERASE-RELATED-RELATED"/>
    <property type="match status" value="1"/>
</dbReference>